<dbReference type="EMBL" id="BGPR01209986">
    <property type="protein sequence ID" value="GBN39412.1"/>
    <property type="molecule type" value="Genomic_DNA"/>
</dbReference>
<evidence type="ECO:0000313" key="5">
    <source>
        <dbReference type="Proteomes" id="UP000499080"/>
    </source>
</evidence>
<dbReference type="EMBL" id="BGPR01209999">
    <property type="protein sequence ID" value="GBN39444.1"/>
    <property type="molecule type" value="Genomic_DNA"/>
</dbReference>
<feature type="non-terminal residue" evidence="4">
    <location>
        <position position="1"/>
    </location>
</feature>
<accession>A0A4Y2NKT4</accession>
<organism evidence="4 5">
    <name type="scientific">Araneus ventricosus</name>
    <name type="common">Orbweaver spider</name>
    <name type="synonym">Epeira ventricosa</name>
    <dbReference type="NCBI Taxonomy" id="182803"/>
    <lineage>
        <taxon>Eukaryota</taxon>
        <taxon>Metazoa</taxon>
        <taxon>Ecdysozoa</taxon>
        <taxon>Arthropoda</taxon>
        <taxon>Chelicerata</taxon>
        <taxon>Arachnida</taxon>
        <taxon>Araneae</taxon>
        <taxon>Araneomorphae</taxon>
        <taxon>Entelegynae</taxon>
        <taxon>Araneoidea</taxon>
        <taxon>Araneidae</taxon>
        <taxon>Araneus</taxon>
    </lineage>
</organism>
<comment type="caution">
    <text evidence="4">The sequence shown here is derived from an EMBL/GenBank/DDBJ whole genome shotgun (WGS) entry which is preliminary data.</text>
</comment>
<sequence>PTTLKRTYQCGVFTLDFTPISHISEDLHTCEVGIQKPVKES</sequence>
<dbReference type="EMBL" id="BGPR01209985">
    <property type="protein sequence ID" value="GBN39405.1"/>
    <property type="molecule type" value="Genomic_DNA"/>
</dbReference>
<proteinExistence type="predicted"/>
<dbReference type="Proteomes" id="UP000499080">
    <property type="component" value="Unassembled WGS sequence"/>
</dbReference>
<dbReference type="AlphaFoldDB" id="A0A4Y2NKT4"/>
<evidence type="ECO:0000313" key="4">
    <source>
        <dbReference type="EMBL" id="GBN39444.1"/>
    </source>
</evidence>
<protein>
    <submittedName>
        <fullName evidence="4">Uncharacterized protein</fullName>
    </submittedName>
</protein>
<name>A0A4Y2NKT4_ARAVE</name>
<keyword evidence="5" id="KW-1185">Reference proteome</keyword>
<gene>
    <name evidence="4" type="ORF">AVEN_183029_1</name>
    <name evidence="1" type="ORF">AVEN_33115_1</name>
    <name evidence="2" type="ORF">AVEN_73654_1</name>
    <name evidence="3" type="ORF">AVEN_76765_1</name>
</gene>
<evidence type="ECO:0000313" key="1">
    <source>
        <dbReference type="EMBL" id="GBN39391.1"/>
    </source>
</evidence>
<evidence type="ECO:0000313" key="3">
    <source>
        <dbReference type="EMBL" id="GBN39412.1"/>
    </source>
</evidence>
<evidence type="ECO:0000313" key="2">
    <source>
        <dbReference type="EMBL" id="GBN39405.1"/>
    </source>
</evidence>
<reference evidence="4 5" key="1">
    <citation type="journal article" date="2019" name="Sci. Rep.">
        <title>Orb-weaving spider Araneus ventricosus genome elucidates the spidroin gene catalogue.</title>
        <authorList>
            <person name="Kono N."/>
            <person name="Nakamura H."/>
            <person name="Ohtoshi R."/>
            <person name="Moran D.A.P."/>
            <person name="Shinohara A."/>
            <person name="Yoshida Y."/>
            <person name="Fujiwara M."/>
            <person name="Mori M."/>
            <person name="Tomita M."/>
            <person name="Arakawa K."/>
        </authorList>
    </citation>
    <scope>NUCLEOTIDE SEQUENCE [LARGE SCALE GENOMIC DNA]</scope>
</reference>
<dbReference type="EMBL" id="BGPR01209978">
    <property type="protein sequence ID" value="GBN39391.1"/>
    <property type="molecule type" value="Genomic_DNA"/>
</dbReference>